<accession>A0A378JLV9</accession>
<evidence type="ECO:0000313" key="2">
    <source>
        <dbReference type="Proteomes" id="UP000254794"/>
    </source>
</evidence>
<dbReference type="SMART" id="SM00248">
    <property type="entry name" value="ANK"/>
    <property type="match status" value="4"/>
</dbReference>
<reference evidence="1 2" key="1">
    <citation type="submission" date="2018-06" db="EMBL/GenBank/DDBJ databases">
        <authorList>
            <consortium name="Pathogen Informatics"/>
            <person name="Doyle S."/>
        </authorList>
    </citation>
    <scope>NUCLEOTIDE SEQUENCE [LARGE SCALE GENOMIC DNA]</scope>
    <source>
        <strain evidence="1 2">NCTC13316</strain>
    </source>
</reference>
<dbReference type="RefSeq" id="WP_115330732.1">
    <property type="nucleotide sequence ID" value="NZ_CAAAHP010000001.1"/>
</dbReference>
<name>A0A378JLV9_9GAMM</name>
<organism evidence="1 2">
    <name type="scientific">Legionella busanensis</name>
    <dbReference type="NCBI Taxonomy" id="190655"/>
    <lineage>
        <taxon>Bacteria</taxon>
        <taxon>Pseudomonadati</taxon>
        <taxon>Pseudomonadota</taxon>
        <taxon>Gammaproteobacteria</taxon>
        <taxon>Legionellales</taxon>
        <taxon>Legionellaceae</taxon>
        <taxon>Legionella</taxon>
    </lineage>
</organism>
<dbReference type="InterPro" id="IPR002110">
    <property type="entry name" value="Ankyrin_rpt"/>
</dbReference>
<dbReference type="PANTHER" id="PTHR24121">
    <property type="entry name" value="NO MECHANORECEPTOR POTENTIAL C, ISOFORM D-RELATED"/>
    <property type="match status" value="1"/>
</dbReference>
<dbReference type="OrthoDB" id="9888389at2"/>
<proteinExistence type="predicted"/>
<dbReference type="InterPro" id="IPR036770">
    <property type="entry name" value="Ankyrin_rpt-contain_sf"/>
</dbReference>
<dbReference type="Proteomes" id="UP000254794">
    <property type="component" value="Unassembled WGS sequence"/>
</dbReference>
<gene>
    <name evidence="1" type="ORF">NCTC13316_01160</name>
</gene>
<dbReference type="SUPFAM" id="SSF48403">
    <property type="entry name" value="Ankyrin repeat"/>
    <property type="match status" value="1"/>
</dbReference>
<evidence type="ECO:0000313" key="1">
    <source>
        <dbReference type="EMBL" id="STX51070.1"/>
    </source>
</evidence>
<protein>
    <submittedName>
        <fullName evidence="1">Ankyrin repeats (3 copies)</fullName>
    </submittedName>
</protein>
<dbReference type="Pfam" id="PF12796">
    <property type="entry name" value="Ank_2"/>
    <property type="match status" value="1"/>
</dbReference>
<sequence>MTYRTFKAQIAHETIIEYIKDSVSKKTVTQVINKLSFATLTETSINGHSHLIDAIHLSSVMTNNNVKEKINYLINIILKRAQSLGKEAVLFLLTTPCLGGFTPFGSLLKEAHKENLDKFLNTIHDLINKKYLTYQDYKDILFFNSQQGINALYILLRNENRENFQTYLNEIHFSIEQKIISVSDYINFFLLANQPAILHFNNLINSTNFYGLLNELNYLIERQWLTTEEFCEFIGKRDVNGYTLLHSIIKNETNIASLRLILTQLKKITKAQWLETNKLADILFAKTPRSFSIIHLAVFNNNLNVAKEVLVFLNDCVQEKLITVNHFQALYLQCNQTGLNVFASAVKTGRLENVKLFINTIQRAVTNKWLSFRICRKLFFQASNIGTTPLHLAILSGNQTILEEYFLALKVGYAQGYFKEIDIKLLFQKSDNNGHTPLYEVVQNQSLPRVKFLLEQLKGLCSINIYLNILNQKVDGNLVMCHGDKKVAVKINELLKQERELKPLDYATFITIYSSDRFFKPNIMQNKTCAEDISRYDAKKLC</sequence>
<dbReference type="PANTHER" id="PTHR24121:SF23">
    <property type="entry name" value="NO MECHANORECEPTOR POTENTIAL C, ISOFORM H"/>
    <property type="match status" value="1"/>
</dbReference>
<dbReference type="AlphaFoldDB" id="A0A378JLV9"/>
<keyword evidence="2" id="KW-1185">Reference proteome</keyword>
<dbReference type="EMBL" id="UGOD01000001">
    <property type="protein sequence ID" value="STX51070.1"/>
    <property type="molecule type" value="Genomic_DNA"/>
</dbReference>
<dbReference type="Gene3D" id="1.25.40.20">
    <property type="entry name" value="Ankyrin repeat-containing domain"/>
    <property type="match status" value="2"/>
</dbReference>